<dbReference type="AlphaFoldDB" id="A0A7W9BTQ1"/>
<dbReference type="EMBL" id="JACIJR010000005">
    <property type="protein sequence ID" value="MBB5729937.1"/>
    <property type="molecule type" value="Genomic_DNA"/>
</dbReference>
<feature type="domain" description="CheR-type methyltransferase" evidence="6">
    <location>
        <begin position="1"/>
        <end position="282"/>
    </location>
</feature>
<dbReference type="InterPro" id="IPR022642">
    <property type="entry name" value="CheR_C"/>
</dbReference>
<dbReference type="EC" id="2.1.1.80" evidence="2"/>
<dbReference type="Pfam" id="PF03705">
    <property type="entry name" value="CheR_N"/>
    <property type="match status" value="1"/>
</dbReference>
<dbReference type="InterPro" id="IPR029063">
    <property type="entry name" value="SAM-dependent_MTases_sf"/>
</dbReference>
<keyword evidence="4 7" id="KW-0808">Transferase</keyword>
<dbReference type="SUPFAM" id="SSF53335">
    <property type="entry name" value="S-adenosyl-L-methionine-dependent methyltransferases"/>
    <property type="match status" value="1"/>
</dbReference>
<dbReference type="InterPro" id="IPR011990">
    <property type="entry name" value="TPR-like_helical_dom_sf"/>
</dbReference>
<dbReference type="InterPro" id="IPR000780">
    <property type="entry name" value="CheR_MeTrfase"/>
</dbReference>
<dbReference type="GO" id="GO:0032259">
    <property type="term" value="P:methylation"/>
    <property type="evidence" value="ECO:0007669"/>
    <property type="project" value="UniProtKB-KW"/>
</dbReference>
<evidence type="ECO:0000256" key="3">
    <source>
        <dbReference type="ARBA" id="ARBA00022603"/>
    </source>
</evidence>
<comment type="catalytic activity">
    <reaction evidence="1">
        <text>L-glutamyl-[protein] + S-adenosyl-L-methionine = [protein]-L-glutamate 5-O-methyl ester + S-adenosyl-L-homocysteine</text>
        <dbReference type="Rhea" id="RHEA:24452"/>
        <dbReference type="Rhea" id="RHEA-COMP:10208"/>
        <dbReference type="Rhea" id="RHEA-COMP:10311"/>
        <dbReference type="ChEBI" id="CHEBI:29973"/>
        <dbReference type="ChEBI" id="CHEBI:57856"/>
        <dbReference type="ChEBI" id="CHEBI:59789"/>
        <dbReference type="ChEBI" id="CHEBI:82795"/>
        <dbReference type="EC" id="2.1.1.80"/>
    </reaction>
</comment>
<dbReference type="Gene3D" id="1.10.155.10">
    <property type="entry name" value="Chemotaxis receptor methyltransferase CheR, N-terminal domain"/>
    <property type="match status" value="1"/>
</dbReference>
<dbReference type="GO" id="GO:0008983">
    <property type="term" value="F:protein-glutamate O-methyltransferase activity"/>
    <property type="evidence" value="ECO:0007669"/>
    <property type="project" value="UniProtKB-EC"/>
</dbReference>
<keyword evidence="3 7" id="KW-0489">Methyltransferase</keyword>
<sequence>MKTLSPADAAAFATLKTRVIARTGHHYYADKDDQLWERVADRMAVLGIATVGDYARRLDDAAADEWARIESAVTINETFFFRFSEQFEAMRQTILPALIARRGGDRRVRIWSVGCSTGAEPYSIAILLHRLLGPRLADWQIEILGTDIDGDALDVARAGLFGDWALRTMAAGERSALFVGEGTRFRLKPEYRVMVRFARHNMMTLLEDGPAAERDAFDLILCRNVLIYFRPDVVAAMVGALALRTRPDGYLMLGHAEPNPALNAVATPVDAGGVLAYRRLGSVAEVVPVVAAPLPVPVVRRVVQPVKRVVAKVLPKVAQFIAPAVVAGDDRLEAVRRSLSTDDAAAALAQAEAAVAAMPRDPVAHYLGALAAAALGQASVAERGYRRALYLDGDFAMAHYLLGRQLMGEGRVAEGRRSLANAANAAALVGDDAVLREGDGMTATDLIAAVRHALQVAA</sequence>
<evidence type="ECO:0000256" key="1">
    <source>
        <dbReference type="ARBA" id="ARBA00001541"/>
    </source>
</evidence>
<accession>A0A7W9BTQ1</accession>
<dbReference type="Pfam" id="PF01739">
    <property type="entry name" value="CheR"/>
    <property type="match status" value="1"/>
</dbReference>
<evidence type="ECO:0000259" key="6">
    <source>
        <dbReference type="PROSITE" id="PS50123"/>
    </source>
</evidence>
<evidence type="ECO:0000313" key="8">
    <source>
        <dbReference type="Proteomes" id="UP000546701"/>
    </source>
</evidence>
<dbReference type="RefSeq" id="WP_184075238.1">
    <property type="nucleotide sequence ID" value="NZ_BMJP01000003.1"/>
</dbReference>
<gene>
    <name evidence="7" type="ORF">FHS99_002433</name>
</gene>
<comment type="caution">
    <text evidence="7">The sequence shown here is derived from an EMBL/GenBank/DDBJ whole genome shotgun (WGS) entry which is preliminary data.</text>
</comment>
<organism evidence="7 8">
    <name type="scientific">Sphingomonas prati</name>
    <dbReference type="NCBI Taxonomy" id="1843237"/>
    <lineage>
        <taxon>Bacteria</taxon>
        <taxon>Pseudomonadati</taxon>
        <taxon>Pseudomonadota</taxon>
        <taxon>Alphaproteobacteria</taxon>
        <taxon>Sphingomonadales</taxon>
        <taxon>Sphingomonadaceae</taxon>
        <taxon>Sphingomonas</taxon>
    </lineage>
</organism>
<evidence type="ECO:0000256" key="5">
    <source>
        <dbReference type="ARBA" id="ARBA00022691"/>
    </source>
</evidence>
<dbReference type="Gene3D" id="1.25.40.10">
    <property type="entry name" value="Tetratricopeptide repeat domain"/>
    <property type="match status" value="1"/>
</dbReference>
<dbReference type="SUPFAM" id="SSF48452">
    <property type="entry name" value="TPR-like"/>
    <property type="match status" value="1"/>
</dbReference>
<dbReference type="InterPro" id="IPR022641">
    <property type="entry name" value="CheR_N"/>
</dbReference>
<dbReference type="PROSITE" id="PS50123">
    <property type="entry name" value="CHER"/>
    <property type="match status" value="1"/>
</dbReference>
<dbReference type="PANTHER" id="PTHR24422:SF10">
    <property type="entry name" value="CHEMOTAXIS PROTEIN METHYLTRANSFERASE 2"/>
    <property type="match status" value="1"/>
</dbReference>
<protein>
    <recommendedName>
        <fullName evidence="2">protein-glutamate O-methyltransferase</fullName>
        <ecNumber evidence="2">2.1.1.80</ecNumber>
    </recommendedName>
</protein>
<proteinExistence type="predicted"/>
<evidence type="ECO:0000313" key="7">
    <source>
        <dbReference type="EMBL" id="MBB5729937.1"/>
    </source>
</evidence>
<keyword evidence="8" id="KW-1185">Reference proteome</keyword>
<dbReference type="InterPro" id="IPR036804">
    <property type="entry name" value="CheR_N_sf"/>
</dbReference>
<dbReference type="SUPFAM" id="SSF47757">
    <property type="entry name" value="Chemotaxis receptor methyltransferase CheR, N-terminal domain"/>
    <property type="match status" value="1"/>
</dbReference>
<dbReference type="PRINTS" id="PR00996">
    <property type="entry name" value="CHERMTFRASE"/>
</dbReference>
<dbReference type="Gene3D" id="3.40.50.150">
    <property type="entry name" value="Vaccinia Virus protein VP39"/>
    <property type="match status" value="1"/>
</dbReference>
<evidence type="ECO:0000256" key="4">
    <source>
        <dbReference type="ARBA" id="ARBA00022679"/>
    </source>
</evidence>
<name>A0A7W9BTQ1_9SPHN</name>
<dbReference type="PANTHER" id="PTHR24422">
    <property type="entry name" value="CHEMOTAXIS PROTEIN METHYLTRANSFERASE"/>
    <property type="match status" value="1"/>
</dbReference>
<evidence type="ECO:0000256" key="2">
    <source>
        <dbReference type="ARBA" id="ARBA00012534"/>
    </source>
</evidence>
<dbReference type="SMART" id="SM00138">
    <property type="entry name" value="MeTrc"/>
    <property type="match status" value="1"/>
</dbReference>
<dbReference type="InterPro" id="IPR050903">
    <property type="entry name" value="Bact_Chemotaxis_MeTrfase"/>
</dbReference>
<dbReference type="Proteomes" id="UP000546701">
    <property type="component" value="Unassembled WGS sequence"/>
</dbReference>
<keyword evidence="5" id="KW-0949">S-adenosyl-L-methionine</keyword>
<reference evidence="7 8" key="1">
    <citation type="submission" date="2020-08" db="EMBL/GenBank/DDBJ databases">
        <title>Genomic Encyclopedia of Type Strains, Phase IV (KMG-IV): sequencing the most valuable type-strain genomes for metagenomic binning, comparative biology and taxonomic classification.</title>
        <authorList>
            <person name="Goeker M."/>
        </authorList>
    </citation>
    <scope>NUCLEOTIDE SEQUENCE [LARGE SCALE GENOMIC DNA]</scope>
    <source>
        <strain evidence="7 8">DSM 103336</strain>
    </source>
</reference>